<keyword evidence="3" id="KW-0560">Oxidoreductase</keyword>
<organism evidence="3 4">
    <name type="scientific">Aquifex aeolicus</name>
    <dbReference type="NCBI Taxonomy" id="63363"/>
    <lineage>
        <taxon>Bacteria</taxon>
        <taxon>Pseudomonadati</taxon>
        <taxon>Aquificota</taxon>
        <taxon>Aquificia</taxon>
        <taxon>Aquificales</taxon>
        <taxon>Aquificaceae</taxon>
        <taxon>Aquifex</taxon>
    </lineage>
</organism>
<dbReference type="InterPro" id="IPR001135">
    <property type="entry name" value="NADH_Q_OxRdtase_suD"/>
</dbReference>
<feature type="domain" description="NADH-quinone oxidoreductase subunit D" evidence="2">
    <location>
        <begin position="132"/>
        <end position="293"/>
    </location>
</feature>
<dbReference type="GO" id="GO:0016651">
    <property type="term" value="F:oxidoreductase activity, acting on NAD(P)H"/>
    <property type="evidence" value="ECO:0007669"/>
    <property type="project" value="InterPro"/>
</dbReference>
<dbReference type="GO" id="GO:0051287">
    <property type="term" value="F:NAD binding"/>
    <property type="evidence" value="ECO:0007669"/>
    <property type="project" value="InterPro"/>
</dbReference>
<sequence length="375" mass="42547">MYKGAQIITEPIGKEGDLMVLNWGVQHPASGPMRIKVWLDGETIVKVENDPGYVTRNMEKMLEYRTWENAVVNVERICFIDDLGTILNWALAIEKLAEVEVPKNVEYFRVILAEVGRIVSHLIGVGGMFGALGVATPMMWVLSLREFYLDFLEHYSGYRISTAAIVPGGVRFEPTKEDMELLKKAIEETEKRWPEYKEVFKDNPTLVERYKGVGIIPKELVYKLGLRGPVARASGVAYDYRKTYPYSSYEDFNFNVVVKEEGDAYARFLVVLEEIEESVKIIKQAMEGMPEGDKWKVRVPKKIKAGETFSAVEWARGGIEYFVVSDGGTEPYRVKISAPSFMNIWALEYIAPGHKLADLATIFASLYICHGDLDR</sequence>
<protein>
    <submittedName>
        <fullName evidence="3">NADH-quinone oxidoreductase subunit D</fullName>
        <ecNumber evidence="3">1.6.5.11</ecNumber>
    </submittedName>
</protein>
<reference evidence="3" key="1">
    <citation type="journal article" date="2020" name="ISME J.">
        <title>Gammaproteobacteria mediating utilization of methyl-, sulfur- and petroleum organic compounds in deep ocean hydrothermal plumes.</title>
        <authorList>
            <person name="Zhou Z."/>
            <person name="Liu Y."/>
            <person name="Pan J."/>
            <person name="Cron B.R."/>
            <person name="Toner B.M."/>
            <person name="Anantharaman K."/>
            <person name="Breier J.A."/>
            <person name="Dick G.J."/>
            <person name="Li M."/>
        </authorList>
    </citation>
    <scope>NUCLEOTIDE SEQUENCE</scope>
    <source>
        <strain evidence="3">SZUA-1501</strain>
    </source>
</reference>
<evidence type="ECO:0000256" key="1">
    <source>
        <dbReference type="ARBA" id="ARBA00004202"/>
    </source>
</evidence>
<evidence type="ECO:0000259" key="2">
    <source>
        <dbReference type="Pfam" id="PF00346"/>
    </source>
</evidence>
<gene>
    <name evidence="3" type="ORF">EYH37_01340</name>
</gene>
<dbReference type="Pfam" id="PF00346">
    <property type="entry name" value="Complex1_49kDa"/>
    <property type="match status" value="2"/>
</dbReference>
<dbReference type="Proteomes" id="UP000606463">
    <property type="component" value="Unassembled WGS sequence"/>
</dbReference>
<dbReference type="AlphaFoldDB" id="A0A9D0YPZ8"/>
<dbReference type="InterPro" id="IPR022885">
    <property type="entry name" value="NDH1_su_D/H"/>
</dbReference>
<dbReference type="SUPFAM" id="SSF56762">
    <property type="entry name" value="HydB/Nqo4-like"/>
    <property type="match status" value="1"/>
</dbReference>
<accession>A0A9D0YPZ8</accession>
<feature type="domain" description="NADH-quinone oxidoreductase subunit D" evidence="2">
    <location>
        <begin position="302"/>
        <end position="375"/>
    </location>
</feature>
<dbReference type="GO" id="GO:0005886">
    <property type="term" value="C:plasma membrane"/>
    <property type="evidence" value="ECO:0007669"/>
    <property type="project" value="UniProtKB-SubCell"/>
</dbReference>
<dbReference type="PANTHER" id="PTHR11993">
    <property type="entry name" value="NADH-UBIQUINONE OXIDOREDUCTASE 49 KDA SUBUNIT"/>
    <property type="match status" value="1"/>
</dbReference>
<evidence type="ECO:0000313" key="3">
    <source>
        <dbReference type="EMBL" id="HIP98000.1"/>
    </source>
</evidence>
<evidence type="ECO:0000313" key="4">
    <source>
        <dbReference type="Proteomes" id="UP000606463"/>
    </source>
</evidence>
<dbReference type="Gene3D" id="1.10.645.10">
    <property type="entry name" value="Cytochrome-c3 Hydrogenase, chain B"/>
    <property type="match status" value="1"/>
</dbReference>
<dbReference type="GO" id="GO:0048038">
    <property type="term" value="F:quinone binding"/>
    <property type="evidence" value="ECO:0007669"/>
    <property type="project" value="InterPro"/>
</dbReference>
<comment type="caution">
    <text evidence="3">The sequence shown here is derived from an EMBL/GenBank/DDBJ whole genome shotgun (WGS) entry which is preliminary data.</text>
</comment>
<dbReference type="InterPro" id="IPR029014">
    <property type="entry name" value="NiFe-Hase_large"/>
</dbReference>
<comment type="subcellular location">
    <subcellularLocation>
        <location evidence="1">Cell membrane</location>
        <topology evidence="1">Peripheral membrane protein</topology>
    </subcellularLocation>
</comment>
<proteinExistence type="predicted"/>
<dbReference type="EMBL" id="DQVE01000014">
    <property type="protein sequence ID" value="HIP98000.1"/>
    <property type="molecule type" value="Genomic_DNA"/>
</dbReference>
<dbReference type="PANTHER" id="PTHR11993:SF10">
    <property type="entry name" value="NADH DEHYDROGENASE [UBIQUINONE] IRON-SULFUR PROTEIN 2, MITOCHONDRIAL"/>
    <property type="match status" value="1"/>
</dbReference>
<dbReference type="EC" id="1.6.5.11" evidence="3"/>
<name>A0A9D0YPZ8_AQUAO</name>